<evidence type="ECO:0000313" key="2">
    <source>
        <dbReference type="Proteomes" id="UP000239757"/>
    </source>
</evidence>
<proteinExistence type="predicted"/>
<organism evidence="1 2">
    <name type="scientific">Gossypium barbadense</name>
    <name type="common">Sea Island cotton</name>
    <name type="synonym">Hibiscus barbadensis</name>
    <dbReference type="NCBI Taxonomy" id="3634"/>
    <lineage>
        <taxon>Eukaryota</taxon>
        <taxon>Viridiplantae</taxon>
        <taxon>Streptophyta</taxon>
        <taxon>Embryophyta</taxon>
        <taxon>Tracheophyta</taxon>
        <taxon>Spermatophyta</taxon>
        <taxon>Magnoliopsida</taxon>
        <taxon>eudicotyledons</taxon>
        <taxon>Gunneridae</taxon>
        <taxon>Pentapetalae</taxon>
        <taxon>rosids</taxon>
        <taxon>malvids</taxon>
        <taxon>Malvales</taxon>
        <taxon>Malvaceae</taxon>
        <taxon>Malvoideae</taxon>
        <taxon>Gossypium</taxon>
    </lineage>
</organism>
<sequence>MKSVLVKPWPMQPDIQSIQQEFQEIANANLEPEADLLEVASKFDKLQQQRKEPSTTAGKRGLSDFIVNNLDLHFQTGFVEALKKKFSASSPSLLSAFSDLKHIVYDKGNNKVGKESFPGLQEELQNIGWEEVPSSFQSIANRIEKDRGIVTEFTYKLVCAAIQEMENFPVEKLDIDTLKNWGATLYKAKELGFQIN</sequence>
<dbReference type="EMBL" id="KZ663194">
    <property type="protein sequence ID" value="PPS15085.1"/>
    <property type="molecule type" value="Genomic_DNA"/>
</dbReference>
<dbReference type="PANTHER" id="PTHR35021">
    <property type="match status" value="1"/>
</dbReference>
<dbReference type="Proteomes" id="UP000239757">
    <property type="component" value="Unassembled WGS sequence"/>
</dbReference>
<evidence type="ECO:0000313" key="1">
    <source>
        <dbReference type="EMBL" id="PPS15085.1"/>
    </source>
</evidence>
<protein>
    <submittedName>
        <fullName evidence="1">Uncharacterized protein</fullName>
    </submittedName>
</protein>
<reference evidence="1 2" key="1">
    <citation type="submission" date="2015-01" db="EMBL/GenBank/DDBJ databases">
        <title>Genome of allotetraploid Gossypium barbadense reveals genomic plasticity and fiber elongation in cotton evolution.</title>
        <authorList>
            <person name="Chen X."/>
            <person name="Liu X."/>
            <person name="Zhao B."/>
            <person name="Zheng H."/>
            <person name="Hu Y."/>
            <person name="Lu G."/>
            <person name="Yang C."/>
            <person name="Chen J."/>
            <person name="Shan C."/>
            <person name="Zhang L."/>
            <person name="Zhou Y."/>
            <person name="Wang L."/>
            <person name="Guo W."/>
            <person name="Bai Y."/>
            <person name="Ruan J."/>
            <person name="Shangguan X."/>
            <person name="Mao Y."/>
            <person name="Jiang J."/>
            <person name="Zhu Y."/>
            <person name="Lei J."/>
            <person name="Kang H."/>
            <person name="Chen S."/>
            <person name="He X."/>
            <person name="Wang R."/>
            <person name="Wang Y."/>
            <person name="Chen J."/>
            <person name="Wang L."/>
            <person name="Yu S."/>
            <person name="Wang B."/>
            <person name="Wei J."/>
            <person name="Song S."/>
            <person name="Lu X."/>
            <person name="Gao Z."/>
            <person name="Gu W."/>
            <person name="Deng X."/>
            <person name="Ma D."/>
            <person name="Wang S."/>
            <person name="Liang W."/>
            <person name="Fang L."/>
            <person name="Cai C."/>
            <person name="Zhu X."/>
            <person name="Zhou B."/>
            <person name="Zhang Y."/>
            <person name="Chen Z."/>
            <person name="Xu S."/>
            <person name="Zhu R."/>
            <person name="Wang S."/>
            <person name="Zhang T."/>
            <person name="Zhao G."/>
        </authorList>
    </citation>
    <scope>NUCLEOTIDE SEQUENCE [LARGE SCALE GENOMIC DNA]</scope>
    <source>
        <strain evidence="2">cv. Xinhai21</strain>
        <tissue evidence="1">Leaf</tissue>
    </source>
</reference>
<name>A0A2P5YHM3_GOSBA</name>
<accession>A0A2P5YHM3</accession>
<dbReference type="AlphaFoldDB" id="A0A2P5YHM3"/>
<gene>
    <name evidence="1" type="ORF">GOBAR_AA05509</name>
</gene>
<dbReference type="PANTHER" id="PTHR35021:SF8">
    <property type="entry name" value="FIBER PROTEIN FB17"/>
    <property type="match status" value="1"/>
</dbReference>